<dbReference type="Proteomes" id="UP000037136">
    <property type="component" value="Unassembled WGS sequence"/>
</dbReference>
<proteinExistence type="predicted"/>
<gene>
    <name evidence="2" type="ORF">XA68_10738</name>
</gene>
<comment type="caution">
    <text evidence="2">The sequence shown here is derived from an EMBL/GenBank/DDBJ whole genome shotgun (WGS) entry which is preliminary data.</text>
</comment>
<reference evidence="2 3" key="2">
    <citation type="journal article" date="2017" name="Sci. Rep.">
        <title>Ant-infecting Ophiocordyceps genomes reveal a high diversity of potential behavioral manipulation genes and a possible major role for enterotoxins.</title>
        <authorList>
            <person name="de Bekker C."/>
            <person name="Ohm R.A."/>
            <person name="Evans H.C."/>
            <person name="Brachmann A."/>
            <person name="Hughes D.P."/>
        </authorList>
    </citation>
    <scope>NUCLEOTIDE SEQUENCE [LARGE SCALE GENOMIC DNA]</scope>
    <source>
        <strain evidence="2 3">SC16a</strain>
    </source>
</reference>
<keyword evidence="1" id="KW-0732">Signal</keyword>
<dbReference type="EMBL" id="LAZP02000120">
    <property type="protein sequence ID" value="PFH60571.1"/>
    <property type="molecule type" value="Genomic_DNA"/>
</dbReference>
<accession>A0A2A9PHR8</accession>
<protein>
    <submittedName>
        <fullName evidence="2">Uncharacterized protein</fullName>
    </submittedName>
</protein>
<feature type="signal peptide" evidence="1">
    <location>
        <begin position="1"/>
        <end position="17"/>
    </location>
</feature>
<evidence type="ECO:0000313" key="2">
    <source>
        <dbReference type="EMBL" id="PFH60571.1"/>
    </source>
</evidence>
<dbReference type="AlphaFoldDB" id="A0A2A9PHR8"/>
<keyword evidence="3" id="KW-1185">Reference proteome</keyword>
<organism evidence="2 3">
    <name type="scientific">Ophiocordyceps unilateralis</name>
    <name type="common">Zombie-ant fungus</name>
    <name type="synonym">Torrubia unilateralis</name>
    <dbReference type="NCBI Taxonomy" id="268505"/>
    <lineage>
        <taxon>Eukaryota</taxon>
        <taxon>Fungi</taxon>
        <taxon>Dikarya</taxon>
        <taxon>Ascomycota</taxon>
        <taxon>Pezizomycotina</taxon>
        <taxon>Sordariomycetes</taxon>
        <taxon>Hypocreomycetidae</taxon>
        <taxon>Hypocreales</taxon>
        <taxon>Ophiocordycipitaceae</taxon>
        <taxon>Ophiocordyceps</taxon>
    </lineage>
</organism>
<evidence type="ECO:0000313" key="3">
    <source>
        <dbReference type="Proteomes" id="UP000037136"/>
    </source>
</evidence>
<feature type="chain" id="PRO_5012902560" evidence="1">
    <location>
        <begin position="18"/>
        <end position="105"/>
    </location>
</feature>
<evidence type="ECO:0000256" key="1">
    <source>
        <dbReference type="SAM" id="SignalP"/>
    </source>
</evidence>
<sequence length="105" mass="12412">MKPSLLFLSLLSVVVSGRYLMKEQSASTTEMDYDEQTQESGTSRYCEDYYPRKRLRRRGLRFYAEWEQIRGPTLVQGRVEEGERKEHRCVDDVDDPWSGGEGWPW</sequence>
<reference evidence="2 3" key="1">
    <citation type="journal article" date="2015" name="BMC Genomics">
        <title>Gene expression during zombie ant biting behavior reflects the complexity underlying fungal parasitic behavioral manipulation.</title>
        <authorList>
            <person name="de Bekker C."/>
            <person name="Ohm R.A."/>
            <person name="Loreto R.G."/>
            <person name="Sebastian A."/>
            <person name="Albert I."/>
            <person name="Merrow M."/>
            <person name="Brachmann A."/>
            <person name="Hughes D.P."/>
        </authorList>
    </citation>
    <scope>NUCLEOTIDE SEQUENCE [LARGE SCALE GENOMIC DNA]</scope>
    <source>
        <strain evidence="2 3">SC16a</strain>
    </source>
</reference>
<name>A0A2A9PHR8_OPHUN</name>